<dbReference type="GO" id="GO:0062026">
    <property type="term" value="P:negative regulation of SCF-dependent proteasomal ubiquitin-dependent catabolic process"/>
    <property type="evidence" value="ECO:0007669"/>
    <property type="project" value="TreeGrafter"/>
</dbReference>
<dbReference type="Pfam" id="PF00782">
    <property type="entry name" value="DSPc"/>
    <property type="match status" value="1"/>
</dbReference>
<name>H2Z832_CIOSA</name>
<dbReference type="Ensembl" id="ENSCSAVT00000013902.1">
    <property type="protein sequence ID" value="ENSCSAVP00000013744.1"/>
    <property type="gene ID" value="ENSCSAVG00000008061.1"/>
</dbReference>
<comment type="similarity">
    <text evidence="1">Belongs to the protein-tyrosine phosphatase family. Non-receptor class subfamily.</text>
</comment>
<reference evidence="4" key="2">
    <citation type="submission" date="2025-08" db="UniProtKB">
        <authorList>
            <consortium name="Ensembl"/>
        </authorList>
    </citation>
    <scope>IDENTIFICATION</scope>
</reference>
<dbReference type="InterPro" id="IPR020422">
    <property type="entry name" value="TYR_PHOSPHATASE_DUAL_dom"/>
</dbReference>
<dbReference type="SMART" id="SM00195">
    <property type="entry name" value="DSPc"/>
    <property type="match status" value="1"/>
</dbReference>
<dbReference type="InterPro" id="IPR000340">
    <property type="entry name" value="Dual-sp_phosphatase_cat-dom"/>
</dbReference>
<dbReference type="SUPFAM" id="SSF52799">
    <property type="entry name" value="(Phosphotyrosine protein) phosphatases II"/>
    <property type="match status" value="1"/>
</dbReference>
<dbReference type="GO" id="GO:0005737">
    <property type="term" value="C:cytoplasm"/>
    <property type="evidence" value="ECO:0007669"/>
    <property type="project" value="TreeGrafter"/>
</dbReference>
<dbReference type="AlphaFoldDB" id="H2Z832"/>
<dbReference type="HOGENOM" id="CLU_027074_7_1_1"/>
<dbReference type="OMA" id="EWRYEMR"/>
<reference evidence="4" key="3">
    <citation type="submission" date="2025-09" db="UniProtKB">
        <authorList>
            <consortium name="Ensembl"/>
        </authorList>
    </citation>
    <scope>IDENTIFICATION</scope>
</reference>
<dbReference type="PANTHER" id="PTHR46588">
    <property type="entry name" value="SERINE/THREONINE/TYROSINE-INTERACTING PROTEIN"/>
    <property type="match status" value="1"/>
</dbReference>
<sequence>MLISELPSSSGESSLSKAGIRPIPNKMDWKYSQRRDMQLILPGLYLGPLQVACKSNLQCLLDHKISHIVCVRENMEKKFVRPNFPDTFKYLTVLVQDNPCENIMTHFAVVNSFIDDALENNGVILVHGNAGISRSATLVIAYVMQKFGMPSDEAYMYVRDRRFCINPNAGFLQQLKEYEPIYQAQRNINDPGTSGCGKSGLKRKMDEDMTDLDCNDNMT</sequence>
<evidence type="ECO:0000313" key="4">
    <source>
        <dbReference type="Ensembl" id="ENSCSAVP00000013744.1"/>
    </source>
</evidence>
<dbReference type="PANTHER" id="PTHR46588:SF1">
    <property type="entry name" value="SERINE_THREONINE_TYROSINE-INTERACTING PROTEIN"/>
    <property type="match status" value="1"/>
</dbReference>
<dbReference type="PROSITE" id="PS50056">
    <property type="entry name" value="TYR_PHOSPHATASE_2"/>
    <property type="match status" value="1"/>
</dbReference>
<dbReference type="PROSITE" id="PS50054">
    <property type="entry name" value="TYR_PHOSPHATASE_DUAL"/>
    <property type="match status" value="1"/>
</dbReference>
<dbReference type="InParanoid" id="H2Z832"/>
<dbReference type="STRING" id="51511.ENSCSAVP00000013744"/>
<dbReference type="FunCoup" id="H2Z832">
    <property type="interactions" value="118"/>
</dbReference>
<reference evidence="5" key="1">
    <citation type="submission" date="2003-08" db="EMBL/GenBank/DDBJ databases">
        <authorList>
            <person name="Birren B."/>
            <person name="Nusbaum C."/>
            <person name="Abebe A."/>
            <person name="Abouelleil A."/>
            <person name="Adekoya E."/>
            <person name="Ait-zahra M."/>
            <person name="Allen N."/>
            <person name="Allen T."/>
            <person name="An P."/>
            <person name="Anderson M."/>
            <person name="Anderson S."/>
            <person name="Arachchi H."/>
            <person name="Armbruster J."/>
            <person name="Bachantsang P."/>
            <person name="Baldwin J."/>
            <person name="Barry A."/>
            <person name="Bayul T."/>
            <person name="Blitshsteyn B."/>
            <person name="Bloom T."/>
            <person name="Blye J."/>
            <person name="Boguslavskiy L."/>
            <person name="Borowsky M."/>
            <person name="Boukhgalter B."/>
            <person name="Brunache A."/>
            <person name="Butler J."/>
            <person name="Calixte N."/>
            <person name="Calvo S."/>
            <person name="Camarata J."/>
            <person name="Campo K."/>
            <person name="Chang J."/>
            <person name="Cheshatsang Y."/>
            <person name="Citroen M."/>
            <person name="Collymore A."/>
            <person name="Considine T."/>
            <person name="Cook A."/>
            <person name="Cooke P."/>
            <person name="Corum B."/>
            <person name="Cuomo C."/>
            <person name="David R."/>
            <person name="Dawoe T."/>
            <person name="Degray S."/>
            <person name="Dodge S."/>
            <person name="Dooley K."/>
            <person name="Dorje P."/>
            <person name="Dorjee K."/>
            <person name="Dorris L."/>
            <person name="Duffey N."/>
            <person name="Dupes A."/>
            <person name="Elkins T."/>
            <person name="Engels R."/>
            <person name="Erickson J."/>
            <person name="Farina A."/>
            <person name="Faro S."/>
            <person name="Ferreira P."/>
            <person name="Fischer H."/>
            <person name="Fitzgerald M."/>
            <person name="Foley K."/>
            <person name="Gage D."/>
            <person name="Galagan J."/>
            <person name="Gearin G."/>
            <person name="Gnerre S."/>
            <person name="Gnirke A."/>
            <person name="Goyette A."/>
            <person name="Graham J."/>
            <person name="Grandbois E."/>
            <person name="Gyaltsen K."/>
            <person name="Hafez N."/>
            <person name="Hagopian D."/>
            <person name="Hagos B."/>
            <person name="Hall J."/>
            <person name="Hatcher B."/>
            <person name="Heller A."/>
            <person name="Higgins H."/>
            <person name="Honan T."/>
            <person name="Horn A."/>
            <person name="Houde N."/>
            <person name="Hughes L."/>
            <person name="Hulme W."/>
            <person name="Husby E."/>
            <person name="Iliev I."/>
            <person name="Jaffe D."/>
            <person name="Jones C."/>
            <person name="Kamal M."/>
            <person name="Kamat A."/>
            <person name="Kamvysselis M."/>
            <person name="Karlsson E."/>
            <person name="Kells C."/>
            <person name="Kieu A."/>
            <person name="Kisner P."/>
            <person name="Kodira C."/>
            <person name="Kulbokas E."/>
            <person name="Labutti K."/>
            <person name="Lama D."/>
            <person name="Landers T."/>
            <person name="Leger J."/>
            <person name="Levine S."/>
            <person name="Lewis D."/>
            <person name="Lewis T."/>
            <person name="Lindblad-toh K."/>
            <person name="Liu X."/>
            <person name="Lokyitsang T."/>
            <person name="Lokyitsang Y."/>
            <person name="Lucien O."/>
            <person name="Lui A."/>
            <person name="Ma L.J."/>
            <person name="Mabbitt R."/>
            <person name="Macdonald J."/>
            <person name="Maclean C."/>
            <person name="Major J."/>
            <person name="Manning J."/>
            <person name="Marabella R."/>
            <person name="Maru K."/>
            <person name="Matthews C."/>
            <person name="Mauceli E."/>
            <person name="Mccarthy M."/>
            <person name="Mcdonough S."/>
            <person name="Mcghee T."/>
            <person name="Meldrim J."/>
            <person name="Meneus L."/>
            <person name="Mesirov J."/>
            <person name="Mihalev A."/>
            <person name="Mihova T."/>
            <person name="Mikkelsen T."/>
            <person name="Mlenga V."/>
            <person name="Moru K."/>
            <person name="Mozes J."/>
            <person name="Mulrain L."/>
            <person name="Munson G."/>
            <person name="Naylor J."/>
            <person name="Newes C."/>
            <person name="Nguyen C."/>
            <person name="Nguyen N."/>
            <person name="Nguyen T."/>
            <person name="Nicol R."/>
            <person name="Nielsen C."/>
            <person name="Nizzari M."/>
            <person name="Norbu C."/>
            <person name="Norbu N."/>
            <person name="O'donnell P."/>
            <person name="Okoawo O."/>
            <person name="O'leary S."/>
            <person name="Omotosho B."/>
            <person name="O'neill K."/>
            <person name="Osman S."/>
            <person name="Parker S."/>
            <person name="Perrin D."/>
            <person name="Phunkhang P."/>
            <person name="Piqani B."/>
            <person name="Purcell S."/>
            <person name="Rachupka T."/>
            <person name="Ramasamy U."/>
            <person name="Rameau R."/>
            <person name="Ray V."/>
            <person name="Raymond C."/>
            <person name="Retta R."/>
            <person name="Richardson S."/>
            <person name="Rise C."/>
            <person name="Rodriguez J."/>
            <person name="Rogers J."/>
            <person name="Rogov P."/>
            <person name="Rutman M."/>
            <person name="Schupbach R."/>
            <person name="Seaman C."/>
            <person name="Settipalli S."/>
            <person name="Sharpe T."/>
            <person name="Sheridan J."/>
            <person name="Sherpa N."/>
            <person name="Shi J."/>
            <person name="Smirnov S."/>
            <person name="Smith C."/>
            <person name="Sougnez C."/>
            <person name="Spencer B."/>
            <person name="Stalker J."/>
            <person name="Stange-thomann N."/>
            <person name="Stavropoulos S."/>
            <person name="Stetson K."/>
            <person name="Stone C."/>
            <person name="Stone S."/>
            <person name="Stubbs M."/>
            <person name="Talamas J."/>
            <person name="Tchuinga P."/>
            <person name="Tenzing P."/>
            <person name="Tesfaye S."/>
            <person name="Theodore J."/>
            <person name="Thoulutsang Y."/>
            <person name="Topham K."/>
            <person name="Towey S."/>
            <person name="Tsamla T."/>
            <person name="Tsomo N."/>
            <person name="Vallee D."/>
            <person name="Vassiliev H."/>
            <person name="Venkataraman V."/>
            <person name="Vinson J."/>
            <person name="Vo A."/>
            <person name="Wade C."/>
            <person name="Wang S."/>
            <person name="Wangchuk T."/>
            <person name="Wangdi T."/>
            <person name="Whittaker C."/>
            <person name="Wilkinson J."/>
            <person name="Wu Y."/>
            <person name="Wyman D."/>
            <person name="Yadav S."/>
            <person name="Yang S."/>
            <person name="Yang X."/>
            <person name="Yeager S."/>
            <person name="Yee E."/>
            <person name="Young G."/>
            <person name="Zainoun J."/>
            <person name="Zembeck L."/>
            <person name="Zimmer A."/>
            <person name="Zody M."/>
            <person name="Lander E."/>
        </authorList>
    </citation>
    <scope>NUCLEOTIDE SEQUENCE [LARGE SCALE GENOMIC DNA]</scope>
</reference>
<dbReference type="InterPro" id="IPR052449">
    <property type="entry name" value="STYX-Interacting_Phosphatase"/>
</dbReference>
<dbReference type="CDD" id="cd14522">
    <property type="entry name" value="DSP_STYX"/>
    <property type="match status" value="1"/>
</dbReference>
<evidence type="ECO:0000313" key="5">
    <source>
        <dbReference type="Proteomes" id="UP000007875"/>
    </source>
</evidence>
<evidence type="ECO:0000259" key="3">
    <source>
        <dbReference type="PROSITE" id="PS50056"/>
    </source>
</evidence>
<feature type="domain" description="Tyrosine specific protein phosphatases" evidence="3">
    <location>
        <begin position="104"/>
        <end position="162"/>
    </location>
</feature>
<dbReference type="Proteomes" id="UP000007875">
    <property type="component" value="Unassembled WGS sequence"/>
</dbReference>
<dbReference type="FunFam" id="3.90.190.10:FF:000036">
    <property type="entry name" value="Serine/threonine/tyrosine-interacting protein a"/>
    <property type="match status" value="1"/>
</dbReference>
<dbReference type="GO" id="GO:0005654">
    <property type="term" value="C:nucleoplasm"/>
    <property type="evidence" value="ECO:0007669"/>
    <property type="project" value="TreeGrafter"/>
</dbReference>
<dbReference type="GeneTree" id="ENSGT00940000154859"/>
<dbReference type="GO" id="GO:0070372">
    <property type="term" value="P:regulation of ERK1 and ERK2 cascade"/>
    <property type="evidence" value="ECO:0007669"/>
    <property type="project" value="TreeGrafter"/>
</dbReference>
<dbReference type="InterPro" id="IPR000387">
    <property type="entry name" value="Tyr_Pase_dom"/>
</dbReference>
<proteinExistence type="inferred from homology"/>
<dbReference type="Gene3D" id="3.90.190.10">
    <property type="entry name" value="Protein tyrosine phosphatase superfamily"/>
    <property type="match status" value="1"/>
</dbReference>
<dbReference type="GO" id="GO:1990444">
    <property type="term" value="F:F-box domain binding"/>
    <property type="evidence" value="ECO:0007669"/>
    <property type="project" value="TreeGrafter"/>
</dbReference>
<evidence type="ECO:0008006" key="6">
    <source>
        <dbReference type="Google" id="ProtNLM"/>
    </source>
</evidence>
<organism evidence="4 5">
    <name type="scientific">Ciona savignyi</name>
    <name type="common">Pacific transparent sea squirt</name>
    <dbReference type="NCBI Taxonomy" id="51511"/>
    <lineage>
        <taxon>Eukaryota</taxon>
        <taxon>Metazoa</taxon>
        <taxon>Chordata</taxon>
        <taxon>Tunicata</taxon>
        <taxon>Ascidiacea</taxon>
        <taxon>Phlebobranchia</taxon>
        <taxon>Cionidae</taxon>
        <taxon>Ciona</taxon>
    </lineage>
</organism>
<dbReference type="eggNOG" id="KOG1716">
    <property type="taxonomic scope" value="Eukaryota"/>
</dbReference>
<accession>H2Z832</accession>
<evidence type="ECO:0000259" key="2">
    <source>
        <dbReference type="PROSITE" id="PS50054"/>
    </source>
</evidence>
<protein>
    <recommendedName>
        <fullName evidence="6">Tyrosine-protein phosphatase domain-containing protein</fullName>
    </recommendedName>
</protein>
<keyword evidence="5" id="KW-1185">Reference proteome</keyword>
<evidence type="ECO:0000256" key="1">
    <source>
        <dbReference type="ARBA" id="ARBA00009649"/>
    </source>
</evidence>
<feature type="domain" description="Tyrosine-protein phosphatase" evidence="2">
    <location>
        <begin position="36"/>
        <end position="184"/>
    </location>
</feature>
<dbReference type="InterPro" id="IPR029021">
    <property type="entry name" value="Prot-tyrosine_phosphatase-like"/>
</dbReference>